<name>A0A0F3PL83_ANAPH</name>
<accession>A0A0F3PL83</accession>
<reference evidence="1 2" key="1">
    <citation type="submission" date="2015-01" db="EMBL/GenBank/DDBJ databases">
        <title>Genome Sequencing of Rickettsiales.</title>
        <authorList>
            <person name="Daugherty S.C."/>
            <person name="Su Q."/>
            <person name="Abolude K."/>
            <person name="Beier-Sexton M."/>
            <person name="Carlyon J.A."/>
            <person name="Carter R."/>
            <person name="Day N.P."/>
            <person name="Dumler S.J."/>
            <person name="Dyachenko V."/>
            <person name="Godinez A."/>
            <person name="Kurtti T.J."/>
            <person name="Lichay M."/>
            <person name="Mullins K.E."/>
            <person name="Ott S."/>
            <person name="Pappas-Brown V."/>
            <person name="Paris D.H."/>
            <person name="Patel P."/>
            <person name="Richards A.L."/>
            <person name="Sadzewicz L."/>
            <person name="Sears K."/>
            <person name="Seidman D."/>
            <person name="Sengamalay N."/>
            <person name="Stenos J."/>
            <person name="Tallon L.J."/>
            <person name="Vincent G."/>
            <person name="Fraser C.M."/>
            <person name="Munderloh U."/>
            <person name="Dunning-Hotopp J.C."/>
        </authorList>
    </citation>
    <scope>NUCLEOTIDE SEQUENCE [LARGE SCALE GENOMIC DNA]</scope>
    <source>
        <strain evidence="1 2">CRT53-1</strain>
    </source>
</reference>
<evidence type="ECO:0000313" key="2">
    <source>
        <dbReference type="Proteomes" id="UP000033722"/>
    </source>
</evidence>
<dbReference type="AlphaFoldDB" id="A0A0F3PL83"/>
<sequence length="46" mass="5268">MKQGLMAALGEQGAEKWPKINNVATQQFIVVAQVQEMRMLEMHLLR</sequence>
<evidence type="ECO:0000313" key="1">
    <source>
        <dbReference type="EMBL" id="KJV80691.1"/>
    </source>
</evidence>
<comment type="caution">
    <text evidence="1">The sequence shown here is derived from an EMBL/GenBank/DDBJ whole genome shotgun (WGS) entry which is preliminary data.</text>
</comment>
<dbReference type="Proteomes" id="UP000033722">
    <property type="component" value="Unassembled WGS sequence"/>
</dbReference>
<dbReference type="PATRIC" id="fig|1359157.3.peg.1415"/>
<gene>
    <name evidence="1" type="ORF">APHCRT_1524</name>
</gene>
<proteinExistence type="predicted"/>
<protein>
    <submittedName>
        <fullName evidence="1">Putative p44-29 outer membrane protein, silent</fullName>
    </submittedName>
</protein>
<dbReference type="EMBL" id="LAOD01000036">
    <property type="protein sequence ID" value="KJV80691.1"/>
    <property type="molecule type" value="Genomic_DNA"/>
</dbReference>
<organism evidence="1 2">
    <name type="scientific">Anaplasma phagocytophilum str. CRT53-1</name>
    <dbReference type="NCBI Taxonomy" id="1359157"/>
    <lineage>
        <taxon>Bacteria</taxon>
        <taxon>Pseudomonadati</taxon>
        <taxon>Pseudomonadota</taxon>
        <taxon>Alphaproteobacteria</taxon>
        <taxon>Rickettsiales</taxon>
        <taxon>Anaplasmataceae</taxon>
        <taxon>Anaplasma</taxon>
        <taxon>phagocytophilum group</taxon>
    </lineage>
</organism>